<dbReference type="SUPFAM" id="SSF55816">
    <property type="entry name" value="5'-nucleotidase (syn. UDP-sugar hydrolase), C-terminal domain"/>
    <property type="match status" value="1"/>
</dbReference>
<dbReference type="InterPro" id="IPR029052">
    <property type="entry name" value="Metallo-depent_PP-like"/>
</dbReference>
<dbReference type="Pfam" id="PF02872">
    <property type="entry name" value="5_nucleotid_C"/>
    <property type="match status" value="1"/>
</dbReference>
<protein>
    <recommendedName>
        <fullName evidence="7">5'-nucleotidase</fullName>
    </recommendedName>
</protein>
<evidence type="ECO:0008006" key="7">
    <source>
        <dbReference type="Google" id="ProtNLM"/>
    </source>
</evidence>
<dbReference type="PRINTS" id="PR01607">
    <property type="entry name" value="APYRASEFAMLY"/>
</dbReference>
<dbReference type="AlphaFoldDB" id="A0A0D0E2W4"/>
<reference evidence="5 6" key="1">
    <citation type="submission" date="2014-04" db="EMBL/GenBank/DDBJ databases">
        <authorList>
            <consortium name="DOE Joint Genome Institute"/>
            <person name="Kuo A."/>
            <person name="Kohler A."/>
            <person name="Jargeat P."/>
            <person name="Nagy L.G."/>
            <person name="Floudas D."/>
            <person name="Copeland A."/>
            <person name="Barry K.W."/>
            <person name="Cichocki N."/>
            <person name="Veneault-Fourrey C."/>
            <person name="LaButti K."/>
            <person name="Lindquist E.A."/>
            <person name="Lipzen A."/>
            <person name="Lundell T."/>
            <person name="Morin E."/>
            <person name="Murat C."/>
            <person name="Sun H."/>
            <person name="Tunlid A."/>
            <person name="Henrissat B."/>
            <person name="Grigoriev I.V."/>
            <person name="Hibbett D.S."/>
            <person name="Martin F."/>
            <person name="Nordberg H.P."/>
            <person name="Cantor M.N."/>
            <person name="Hua S.X."/>
        </authorList>
    </citation>
    <scope>NUCLEOTIDE SEQUENCE [LARGE SCALE GENOMIC DNA]</scope>
    <source>
        <strain evidence="5 6">Ve08.2h10</strain>
    </source>
</reference>
<dbReference type="InterPro" id="IPR008334">
    <property type="entry name" value="5'-Nucleotdase_C"/>
</dbReference>
<evidence type="ECO:0000259" key="4">
    <source>
        <dbReference type="Pfam" id="PF02872"/>
    </source>
</evidence>
<organism evidence="5 6">
    <name type="scientific">Paxillus rubicundulus Ve08.2h10</name>
    <dbReference type="NCBI Taxonomy" id="930991"/>
    <lineage>
        <taxon>Eukaryota</taxon>
        <taxon>Fungi</taxon>
        <taxon>Dikarya</taxon>
        <taxon>Basidiomycota</taxon>
        <taxon>Agaricomycotina</taxon>
        <taxon>Agaricomycetes</taxon>
        <taxon>Agaricomycetidae</taxon>
        <taxon>Boletales</taxon>
        <taxon>Paxilineae</taxon>
        <taxon>Paxillaceae</taxon>
        <taxon>Paxillus</taxon>
    </lineage>
</organism>
<dbReference type="InterPro" id="IPR004843">
    <property type="entry name" value="Calcineurin-like_PHP"/>
</dbReference>
<gene>
    <name evidence="5" type="ORF">PAXRUDRAFT_407850</name>
</gene>
<dbReference type="Proteomes" id="UP000054538">
    <property type="component" value="Unassembled WGS sequence"/>
</dbReference>
<dbReference type="InterPro" id="IPR023214">
    <property type="entry name" value="HAD_sf"/>
</dbReference>
<feature type="domain" description="5'-Nucleotidase C-terminal" evidence="4">
    <location>
        <begin position="548"/>
        <end position="717"/>
    </location>
</feature>
<keyword evidence="2" id="KW-0732">Signal</keyword>
<evidence type="ECO:0000259" key="3">
    <source>
        <dbReference type="Pfam" id="PF00149"/>
    </source>
</evidence>
<dbReference type="GO" id="GO:0016791">
    <property type="term" value="F:phosphatase activity"/>
    <property type="evidence" value="ECO:0007669"/>
    <property type="project" value="InterPro"/>
</dbReference>
<dbReference type="OrthoDB" id="10252235at2759"/>
<dbReference type="PANTHER" id="PTHR11575:SF48">
    <property type="entry name" value="5'-NUCLEOTIDASE"/>
    <property type="match status" value="1"/>
</dbReference>
<dbReference type="InterPro" id="IPR010036">
    <property type="entry name" value="MDP_1_eu_arc"/>
</dbReference>
<dbReference type="STRING" id="930991.A0A0D0E2W4"/>
<dbReference type="SUPFAM" id="SSF56300">
    <property type="entry name" value="Metallo-dependent phosphatases"/>
    <property type="match status" value="1"/>
</dbReference>
<evidence type="ECO:0000256" key="1">
    <source>
        <dbReference type="ARBA" id="ARBA00006654"/>
    </source>
</evidence>
<evidence type="ECO:0000313" key="6">
    <source>
        <dbReference type="Proteomes" id="UP000054538"/>
    </source>
</evidence>
<keyword evidence="6" id="KW-1185">Reference proteome</keyword>
<dbReference type="Gene3D" id="3.40.50.1000">
    <property type="entry name" value="HAD superfamily/HAD-like"/>
    <property type="match status" value="1"/>
</dbReference>
<feature type="domain" description="Calcineurin-like phosphoesterase" evidence="3">
    <location>
        <begin position="198"/>
        <end position="436"/>
    </location>
</feature>
<evidence type="ECO:0000256" key="2">
    <source>
        <dbReference type="ARBA" id="ARBA00022729"/>
    </source>
</evidence>
<dbReference type="Gene3D" id="3.60.21.10">
    <property type="match status" value="1"/>
</dbReference>
<dbReference type="GO" id="GO:0009166">
    <property type="term" value="P:nucleotide catabolic process"/>
    <property type="evidence" value="ECO:0007669"/>
    <property type="project" value="InterPro"/>
</dbReference>
<dbReference type="HOGENOM" id="CLU_005854_1_0_1"/>
<reference evidence="6" key="2">
    <citation type="submission" date="2015-01" db="EMBL/GenBank/DDBJ databases">
        <title>Evolutionary Origins and Diversification of the Mycorrhizal Mutualists.</title>
        <authorList>
            <consortium name="DOE Joint Genome Institute"/>
            <consortium name="Mycorrhizal Genomics Consortium"/>
            <person name="Kohler A."/>
            <person name="Kuo A."/>
            <person name="Nagy L.G."/>
            <person name="Floudas D."/>
            <person name="Copeland A."/>
            <person name="Barry K.W."/>
            <person name="Cichocki N."/>
            <person name="Veneault-Fourrey C."/>
            <person name="LaButti K."/>
            <person name="Lindquist E.A."/>
            <person name="Lipzen A."/>
            <person name="Lundell T."/>
            <person name="Morin E."/>
            <person name="Murat C."/>
            <person name="Riley R."/>
            <person name="Ohm R."/>
            <person name="Sun H."/>
            <person name="Tunlid A."/>
            <person name="Henrissat B."/>
            <person name="Grigoriev I.V."/>
            <person name="Hibbett D.S."/>
            <person name="Martin F."/>
        </authorList>
    </citation>
    <scope>NUCLEOTIDE SEQUENCE [LARGE SCALE GENOMIC DNA]</scope>
    <source>
        <strain evidence="6">Ve08.2h10</strain>
    </source>
</reference>
<dbReference type="InterPro" id="IPR036907">
    <property type="entry name" value="5'-Nucleotdase_C_sf"/>
</dbReference>
<dbReference type="InParanoid" id="A0A0D0E2W4"/>
<name>A0A0D0E2W4_9AGAM</name>
<comment type="similarity">
    <text evidence="1">Belongs to the 5'-nucleotidase family.</text>
</comment>
<dbReference type="PANTHER" id="PTHR11575">
    <property type="entry name" value="5'-NUCLEOTIDASE-RELATED"/>
    <property type="match status" value="1"/>
</dbReference>
<sequence>MYPKLVALDTDRTIFSGSLDELVWGKGPSASRKLSDNIQRVDDWLLRDKSNHDNEIRLNPDVPIIINDILKNGASLAIVSRNTSKALCDRALYYFKAMDPNTGEQKSIIQMVKYDEVVDEPKTKHFERIRGWSKIHYTDMILFDHEPESDIVETVQGVTIHVCSNKGGLTWEDYSRGIELWRRNQGKPSPPPTGSTELRIAHFNDVYQVSDQKIQVDRKQENINVTKFATLLNSVTSQWKKRNDGKKEGLILFSGDLFSPSVESSITRGRHMTSVIDALNVDVGVVGNHEFDFGYPRLSELVKDTAFPWLLSNIIDTNTNKVPEPLIEFHVLERIGVRIGFIGLVEEQWIATITGWPSNFKYQDMAKVGKGLSALLRDPAGPHKCDLIIALTHSRIPNDISLARDLFALSPQAQANTDITSQHGVDLLLGGHDHVYWIPKGIPLWDGYDVQQEMQDAASDRGDVLVVKSGTDFRDLSEVILTLKGTAAGSIRRRVIESIKGTRHITRESTKVNEDIKNIVDRELADINAAMKEPICITETELDVQSSYIRLGESPIGNWIADGLRNVYDEALVKLGHPGTDGVIICTGDLRGDGVYPPGVLTLGNLMTILPFLDPMVVLELDGNALWDAMESGLSKWPVQEGRFPAISGFRVSWDSRRKGGSRVLKIWLQEESKEVGEDGKPKVVDKEEVLRTSKRKYVIMVGQYMAEGGDGYDVLTRQKVILGEENGQSKSALIRKFLLGAQYLTKMAQTTEPKSHKFLHPDTLKIVTSAKARIRLPTLPKFDMPSIPDIQLPKSLGLSLPSPHANMPDLHLPHAQSLPFSKPKMKLPSIPDLSLPRAQTSPLPTPSAKLPSMRQFVPQVPKDLQRRVSDRVSDIKQGPVGDVVQKISDDANNVIDDFVQITVPTLLWLASRELYSLALKIADREDMDFLDAYERQRTRRRAARSAFSGGTGAPVEAISFSSRMSSVTSKNFDAEEDKIKAKEAEEEGKDLPVIHPVVDGRLKDAGRV</sequence>
<proteinExistence type="inferred from homology"/>
<evidence type="ECO:0000313" key="5">
    <source>
        <dbReference type="EMBL" id="KIK95089.1"/>
    </source>
</evidence>
<accession>A0A0D0E2W4</accession>
<dbReference type="Gene3D" id="3.90.780.10">
    <property type="entry name" value="5'-Nucleotidase, C-terminal domain"/>
    <property type="match status" value="1"/>
</dbReference>
<dbReference type="EMBL" id="KN825064">
    <property type="protein sequence ID" value="KIK95089.1"/>
    <property type="molecule type" value="Genomic_DNA"/>
</dbReference>
<dbReference type="Pfam" id="PF12689">
    <property type="entry name" value="Acid_PPase"/>
    <property type="match status" value="1"/>
</dbReference>
<dbReference type="InterPro" id="IPR006179">
    <property type="entry name" value="5_nucleotidase/apyrase"/>
</dbReference>
<dbReference type="Pfam" id="PF00149">
    <property type="entry name" value="Metallophos"/>
    <property type="match status" value="1"/>
</dbReference>